<accession>A0AA38FPB8</accession>
<feature type="non-terminal residue" evidence="1">
    <location>
        <position position="53"/>
    </location>
</feature>
<feature type="non-terminal residue" evidence="1">
    <location>
        <position position="1"/>
    </location>
</feature>
<protein>
    <submittedName>
        <fullName evidence="1">Uncharacterized protein</fullName>
    </submittedName>
</protein>
<name>A0AA38FPB8_TAXCH</name>
<dbReference type="Proteomes" id="UP000824469">
    <property type="component" value="Unassembled WGS sequence"/>
</dbReference>
<evidence type="ECO:0000313" key="2">
    <source>
        <dbReference type="Proteomes" id="UP000824469"/>
    </source>
</evidence>
<gene>
    <name evidence="1" type="ORF">KI387_011392</name>
</gene>
<sequence>EREERRLKYNEMREKEIDRQRRITSGLWSQTWWKGVKVHAEDVELKHPVVSHP</sequence>
<dbReference type="AlphaFoldDB" id="A0AA38FPB8"/>
<proteinExistence type="predicted"/>
<evidence type="ECO:0000313" key="1">
    <source>
        <dbReference type="EMBL" id="KAH9306988.1"/>
    </source>
</evidence>
<organism evidence="1 2">
    <name type="scientific">Taxus chinensis</name>
    <name type="common">Chinese yew</name>
    <name type="synonym">Taxus wallichiana var. chinensis</name>
    <dbReference type="NCBI Taxonomy" id="29808"/>
    <lineage>
        <taxon>Eukaryota</taxon>
        <taxon>Viridiplantae</taxon>
        <taxon>Streptophyta</taxon>
        <taxon>Embryophyta</taxon>
        <taxon>Tracheophyta</taxon>
        <taxon>Spermatophyta</taxon>
        <taxon>Pinopsida</taxon>
        <taxon>Pinidae</taxon>
        <taxon>Conifers II</taxon>
        <taxon>Cupressales</taxon>
        <taxon>Taxaceae</taxon>
        <taxon>Taxus</taxon>
    </lineage>
</organism>
<keyword evidence="2" id="KW-1185">Reference proteome</keyword>
<dbReference type="EMBL" id="JAHRHJ020000008">
    <property type="protein sequence ID" value="KAH9306988.1"/>
    <property type="molecule type" value="Genomic_DNA"/>
</dbReference>
<reference evidence="1 2" key="1">
    <citation type="journal article" date="2021" name="Nat. Plants">
        <title>The Taxus genome provides insights into paclitaxel biosynthesis.</title>
        <authorList>
            <person name="Xiong X."/>
            <person name="Gou J."/>
            <person name="Liao Q."/>
            <person name="Li Y."/>
            <person name="Zhou Q."/>
            <person name="Bi G."/>
            <person name="Li C."/>
            <person name="Du R."/>
            <person name="Wang X."/>
            <person name="Sun T."/>
            <person name="Guo L."/>
            <person name="Liang H."/>
            <person name="Lu P."/>
            <person name="Wu Y."/>
            <person name="Zhang Z."/>
            <person name="Ro D.K."/>
            <person name="Shang Y."/>
            <person name="Huang S."/>
            <person name="Yan J."/>
        </authorList>
    </citation>
    <scope>NUCLEOTIDE SEQUENCE [LARGE SCALE GENOMIC DNA]</scope>
    <source>
        <strain evidence="1">Ta-2019</strain>
    </source>
</reference>
<comment type="caution">
    <text evidence="1">The sequence shown here is derived from an EMBL/GenBank/DDBJ whole genome shotgun (WGS) entry which is preliminary data.</text>
</comment>